<proteinExistence type="predicted"/>
<dbReference type="STRING" id="1003.SAMN04488541_104222"/>
<reference evidence="1 2" key="1">
    <citation type="submission" date="2016-10" db="EMBL/GenBank/DDBJ databases">
        <authorList>
            <person name="de Groot N.N."/>
        </authorList>
    </citation>
    <scope>NUCLEOTIDE SEQUENCE [LARGE SCALE GENOMIC DNA]</scope>
    <source>
        <strain>GEY</strain>
        <strain evidence="2">DSM 9560</strain>
    </source>
</reference>
<dbReference type="Proteomes" id="UP000199513">
    <property type="component" value="Unassembled WGS sequence"/>
</dbReference>
<evidence type="ECO:0000313" key="1">
    <source>
        <dbReference type="EMBL" id="SFF49636.1"/>
    </source>
</evidence>
<protein>
    <submittedName>
        <fullName evidence="1">Uncharacterized protein</fullName>
    </submittedName>
</protein>
<dbReference type="EMBL" id="FONY01000042">
    <property type="protein sequence ID" value="SFF49636.1"/>
    <property type="molecule type" value="Genomic_DNA"/>
</dbReference>
<name>A0A1I2J9P8_9BACT</name>
<gene>
    <name evidence="1" type="ORF">SAMN04488541_104222</name>
</gene>
<organism evidence="1 2">
    <name type="scientific">Thermoflexibacter ruber</name>
    <dbReference type="NCBI Taxonomy" id="1003"/>
    <lineage>
        <taxon>Bacteria</taxon>
        <taxon>Pseudomonadati</taxon>
        <taxon>Bacteroidota</taxon>
        <taxon>Cytophagia</taxon>
        <taxon>Cytophagales</taxon>
        <taxon>Thermoflexibacteraceae</taxon>
        <taxon>Thermoflexibacter</taxon>
    </lineage>
</organism>
<evidence type="ECO:0000313" key="2">
    <source>
        <dbReference type="Proteomes" id="UP000199513"/>
    </source>
</evidence>
<sequence length="472" mass="54802">MDIRHLLSKFDINCTNFKCRILIFFLISACSSDYSDPQLLSEFHTKYVWKPSLQVSINDSLDVYLDYSSGMYEAMYASLDLAVNEVLTIAKGEKTKFYRAGATSPYLIDIEASDNIPTTTTNYKENRSVLDEPIKRIVRGGKQGVFITDFEFVPTGQKIFEGAVPDGSRVKTWINPDAWATNLFETWLNKGNQIDIYACKFREKQFLYILIFTPQGLIGKDNALISRLKQLDTKLSDRLYHFSFFNLKNAKAVAKNYDAHYGGLTEHLAALDYAYKPERQFEYYEVPLKDIEKYIHQEPSVKDKRILRKVFLEGDWQLYENVDIGLRAYRISEVFGLYQQNQNQAPPEYEIDPETGDSTLVSGQQMVFSYTEGEAVDNVFEVVFNKETKEIGIKTKADFYGTGNPNEIYRIDIFLKNANFKESPEMSKVLQWQDKQGFMVRSLYESLTEALRRTEKNAKEQFLYRYYVKLDF</sequence>
<dbReference type="AlphaFoldDB" id="A0A1I2J9P8"/>
<accession>A0A1I2J9P8</accession>
<keyword evidence="2" id="KW-1185">Reference proteome</keyword>